<dbReference type="VEuPathDB" id="MicrosporidiaDB:ECANGB1_455"/>
<evidence type="ECO:0000313" key="1">
    <source>
        <dbReference type="EMBL" id="ORD94583.1"/>
    </source>
</evidence>
<accession>A0A1Y1S8S8</accession>
<reference evidence="1 2" key="1">
    <citation type="journal article" date="2017" name="Environ. Microbiol.">
        <title>Decay of the glycolytic pathway and adaptation to intranuclear parasitism within Enterocytozoonidae microsporidia.</title>
        <authorList>
            <person name="Wiredu Boakye D."/>
            <person name="Jaroenlak P."/>
            <person name="Prachumwat A."/>
            <person name="Williams T.A."/>
            <person name="Bateman K.S."/>
            <person name="Itsathitphaisarn O."/>
            <person name="Sritunyalucksana K."/>
            <person name="Paszkiewicz K.H."/>
            <person name="Moore K.A."/>
            <person name="Stentiford G.D."/>
            <person name="Williams B.A."/>
        </authorList>
    </citation>
    <scope>NUCLEOTIDE SEQUENCE [LARGE SCALE GENOMIC DNA]</scope>
    <source>
        <strain evidence="1 2">GB1</strain>
    </source>
</reference>
<proteinExistence type="predicted"/>
<dbReference type="OrthoDB" id="10624300at2759"/>
<keyword evidence="2" id="KW-1185">Reference proteome</keyword>
<evidence type="ECO:0000313" key="2">
    <source>
        <dbReference type="Proteomes" id="UP000192639"/>
    </source>
</evidence>
<dbReference type="SUPFAM" id="SSF101908">
    <property type="entry name" value="Putative isomerase YbhE"/>
    <property type="match status" value="1"/>
</dbReference>
<dbReference type="AlphaFoldDB" id="A0A1Y1S8S8"/>
<organism evidence="1 2">
    <name type="scientific">Enterospora canceri</name>
    <dbReference type="NCBI Taxonomy" id="1081671"/>
    <lineage>
        <taxon>Eukaryota</taxon>
        <taxon>Fungi</taxon>
        <taxon>Fungi incertae sedis</taxon>
        <taxon>Microsporidia</taxon>
        <taxon>Enterocytozoonidae</taxon>
        <taxon>Enterospora</taxon>
    </lineage>
</organism>
<name>A0A1Y1S8S8_9MICR</name>
<dbReference type="EMBL" id="LWDP01000015">
    <property type="protein sequence ID" value="ORD94583.1"/>
    <property type="molecule type" value="Genomic_DNA"/>
</dbReference>
<dbReference type="Gene3D" id="2.130.10.10">
    <property type="entry name" value="YVTN repeat-like/Quinoprotein amine dehydrogenase"/>
    <property type="match status" value="1"/>
</dbReference>
<sequence length="319" mass="34826">MISSMGFLSKQTVVTYNEFKVLNEFNRAKYTVPGAEYREPGDEVELEEPVGEDETRIFATVNRDDFSCLAHFASNGEAVYCNHDLFVPNTVINGCRIEVGGREAVALGTFDEGVLVYDPLVEFSPYPIAVLSGHRETVSFVCSDGELLYSAAGREIIRWDLGRMEAGDRFDTGIDVERVVADGRMLYYSEGDTVIAYDTSSPGDYVTINSIGSVESFCISGRNLFVGNSEGGVECFDLRETRQKRTMVVGDGAVRAIQRRGGDDEAVSVVVGRSLKTLRELAVVGEFGLSGLGCALIDDGATLFVGTEDDKIDVFTLKE</sequence>
<dbReference type="InterPro" id="IPR015943">
    <property type="entry name" value="WD40/YVTN_repeat-like_dom_sf"/>
</dbReference>
<gene>
    <name evidence="1" type="ORF">ECANGB1_455</name>
</gene>
<comment type="caution">
    <text evidence="1">The sequence shown here is derived from an EMBL/GenBank/DDBJ whole genome shotgun (WGS) entry which is preliminary data.</text>
</comment>
<protein>
    <submittedName>
        <fullName evidence="1">Uncharacterized protein</fullName>
    </submittedName>
</protein>
<dbReference type="Proteomes" id="UP000192639">
    <property type="component" value="Unassembled WGS sequence"/>
</dbReference>